<dbReference type="SUPFAM" id="SSF56235">
    <property type="entry name" value="N-terminal nucleophile aminohydrolases (Ntn hydrolases)"/>
    <property type="match status" value="1"/>
</dbReference>
<dbReference type="InterPro" id="IPR010430">
    <property type="entry name" value="DUF1028"/>
</dbReference>
<dbReference type="InterPro" id="IPR029055">
    <property type="entry name" value="Ntn_hydrolases_N"/>
</dbReference>
<dbReference type="GO" id="GO:0016787">
    <property type="term" value="F:hydrolase activity"/>
    <property type="evidence" value="ECO:0007669"/>
    <property type="project" value="UniProtKB-KW"/>
</dbReference>
<keyword evidence="2" id="KW-1185">Reference proteome</keyword>
<dbReference type="PANTHER" id="PTHR39328">
    <property type="entry name" value="BLL2871 PROTEIN"/>
    <property type="match status" value="1"/>
</dbReference>
<evidence type="ECO:0000313" key="2">
    <source>
        <dbReference type="Proteomes" id="UP000247978"/>
    </source>
</evidence>
<dbReference type="RefSeq" id="WP_110395668.1">
    <property type="nucleotide sequence ID" value="NZ_JADIJL010000004.1"/>
</dbReference>
<dbReference type="PANTHER" id="PTHR39328:SF1">
    <property type="entry name" value="BLL2871 PROTEIN"/>
    <property type="match status" value="1"/>
</dbReference>
<dbReference type="Pfam" id="PF06267">
    <property type="entry name" value="DUF1028"/>
    <property type="match status" value="1"/>
</dbReference>
<dbReference type="Proteomes" id="UP000247978">
    <property type="component" value="Unassembled WGS sequence"/>
</dbReference>
<dbReference type="OrthoDB" id="9790012at2"/>
<dbReference type="EMBL" id="QJJQ01000008">
    <property type="protein sequence ID" value="PXW86248.1"/>
    <property type="molecule type" value="Genomic_DNA"/>
</dbReference>
<protein>
    <submittedName>
        <fullName evidence="1">Putative Ntn-hydrolase superfamily protein</fullName>
    </submittedName>
</protein>
<reference evidence="1 2" key="1">
    <citation type="submission" date="2018-05" db="EMBL/GenBank/DDBJ databases">
        <title>Genomic Encyclopedia of Type Strains, Phase IV (KMG-IV): sequencing the most valuable type-strain genomes for metagenomic binning, comparative biology and taxonomic classification.</title>
        <authorList>
            <person name="Goeker M."/>
        </authorList>
    </citation>
    <scope>NUCLEOTIDE SEQUENCE [LARGE SCALE GENOMIC DNA]</scope>
    <source>
        <strain evidence="1 2">DSM 28556</strain>
    </source>
</reference>
<evidence type="ECO:0000313" key="1">
    <source>
        <dbReference type="EMBL" id="PXW86248.1"/>
    </source>
</evidence>
<dbReference type="AlphaFoldDB" id="A0A2V3VZM3"/>
<sequence length="215" mass="23746">MTFSITARCKKTGMLGIAVSTARPAVGGLAVYVKANVGAIATQAALNPYFGIDGLKYLEQGMTAEQVMERVKREDAEYEKRQLAIVDNEGRTAGYTGNDTVPWAGHYFGDQFVVAGNMLVGEEVVKVMAETYENSNLDYLPERLLEALHAGQNAGGDKRGRQSAALHVVDKLDYAIVNIRADEHPNPVQELERIYDVCKTDLFPYIDKLPVYKNR</sequence>
<organism evidence="1 2">
    <name type="scientific">Pseudogracilibacillus auburnensis</name>
    <dbReference type="NCBI Taxonomy" id="1494959"/>
    <lineage>
        <taxon>Bacteria</taxon>
        <taxon>Bacillati</taxon>
        <taxon>Bacillota</taxon>
        <taxon>Bacilli</taxon>
        <taxon>Bacillales</taxon>
        <taxon>Bacillaceae</taxon>
        <taxon>Pseudogracilibacillus</taxon>
    </lineage>
</organism>
<proteinExistence type="predicted"/>
<name>A0A2V3VZM3_9BACI</name>
<accession>A0A2V3VZM3</accession>
<dbReference type="Gene3D" id="3.60.20.10">
    <property type="entry name" value="Glutamine Phosphoribosylpyrophosphate, subunit 1, domain 1"/>
    <property type="match status" value="1"/>
</dbReference>
<gene>
    <name evidence="1" type="ORF">DFR56_10863</name>
</gene>
<comment type="caution">
    <text evidence="1">The sequence shown here is derived from an EMBL/GenBank/DDBJ whole genome shotgun (WGS) entry which is preliminary data.</text>
</comment>
<keyword evidence="1" id="KW-0378">Hydrolase</keyword>